<proteinExistence type="inferred from homology"/>
<evidence type="ECO:0000256" key="1">
    <source>
        <dbReference type="ARBA" id="ARBA00007692"/>
    </source>
</evidence>
<dbReference type="OMA" id="DKRICPR"/>
<organism evidence="4 5">
    <name type="scientific">Ceratopteris richardii</name>
    <name type="common">Triangle waterfern</name>
    <dbReference type="NCBI Taxonomy" id="49495"/>
    <lineage>
        <taxon>Eukaryota</taxon>
        <taxon>Viridiplantae</taxon>
        <taxon>Streptophyta</taxon>
        <taxon>Embryophyta</taxon>
        <taxon>Tracheophyta</taxon>
        <taxon>Polypodiopsida</taxon>
        <taxon>Polypodiidae</taxon>
        <taxon>Polypodiales</taxon>
        <taxon>Pteridineae</taxon>
        <taxon>Pteridaceae</taxon>
        <taxon>Parkerioideae</taxon>
        <taxon>Ceratopteris</taxon>
    </lineage>
</organism>
<dbReference type="SMART" id="SM00733">
    <property type="entry name" value="Mterf"/>
    <property type="match status" value="2"/>
</dbReference>
<name>A0A8T2RSB0_CERRI</name>
<comment type="caution">
    <text evidence="4">The sequence shown here is derived from an EMBL/GenBank/DDBJ whole genome shotgun (WGS) entry which is preliminary data.</text>
</comment>
<dbReference type="PANTHER" id="PTHR13068">
    <property type="entry name" value="CGI-12 PROTEIN-RELATED"/>
    <property type="match status" value="1"/>
</dbReference>
<dbReference type="Gene3D" id="1.25.70.10">
    <property type="entry name" value="Transcription termination factor 3, mitochondrial"/>
    <property type="match status" value="1"/>
</dbReference>
<evidence type="ECO:0000256" key="3">
    <source>
        <dbReference type="ARBA" id="ARBA00022946"/>
    </source>
</evidence>
<dbReference type="AlphaFoldDB" id="A0A8T2RSB0"/>
<keyword evidence="2" id="KW-0805">Transcription regulation</keyword>
<keyword evidence="5" id="KW-1185">Reference proteome</keyword>
<dbReference type="GO" id="GO:0003676">
    <property type="term" value="F:nucleic acid binding"/>
    <property type="evidence" value="ECO:0007669"/>
    <property type="project" value="InterPro"/>
</dbReference>
<dbReference type="OrthoDB" id="637682at2759"/>
<dbReference type="EMBL" id="CM035430">
    <property type="protein sequence ID" value="KAH7299060.1"/>
    <property type="molecule type" value="Genomic_DNA"/>
</dbReference>
<dbReference type="Proteomes" id="UP000825935">
    <property type="component" value="Chromosome 25"/>
</dbReference>
<keyword evidence="3" id="KW-0809">Transit peptide</keyword>
<evidence type="ECO:0000313" key="4">
    <source>
        <dbReference type="EMBL" id="KAH7299060.1"/>
    </source>
</evidence>
<dbReference type="InterPro" id="IPR038538">
    <property type="entry name" value="MTERF_sf"/>
</dbReference>
<sequence length="120" mass="13908">MAVRFPSIFNYSTENLQSKFDYLKHEIKSSDKELLSFPQYFGYSLDKRICPRHKCLVKLGLSLPLHEMLTPNDDEFAMKFLYAECVSDRMMRSKMDSAQYKSEEAKVLAHGIPEDLLSSS</sequence>
<dbReference type="PANTHER" id="PTHR13068:SF173">
    <property type="entry name" value="EMB|CAB62602.1"/>
    <property type="match status" value="1"/>
</dbReference>
<accession>A0A8T2RSB0</accession>
<dbReference type="InterPro" id="IPR003690">
    <property type="entry name" value="MTERF"/>
</dbReference>
<gene>
    <name evidence="4" type="ORF">KP509_25G071100</name>
</gene>
<evidence type="ECO:0000313" key="5">
    <source>
        <dbReference type="Proteomes" id="UP000825935"/>
    </source>
</evidence>
<protein>
    <submittedName>
        <fullName evidence="4">Uncharacterized protein</fullName>
    </submittedName>
</protein>
<keyword evidence="2" id="KW-0806">Transcription termination</keyword>
<comment type="similarity">
    <text evidence="1">Belongs to the mTERF family.</text>
</comment>
<dbReference type="GO" id="GO:0006353">
    <property type="term" value="P:DNA-templated transcription termination"/>
    <property type="evidence" value="ECO:0007669"/>
    <property type="project" value="UniProtKB-KW"/>
</dbReference>
<reference evidence="4" key="1">
    <citation type="submission" date="2021-08" db="EMBL/GenBank/DDBJ databases">
        <title>WGS assembly of Ceratopteris richardii.</title>
        <authorList>
            <person name="Marchant D.B."/>
            <person name="Chen G."/>
            <person name="Jenkins J."/>
            <person name="Shu S."/>
            <person name="Leebens-Mack J."/>
            <person name="Grimwood J."/>
            <person name="Schmutz J."/>
            <person name="Soltis P."/>
            <person name="Soltis D."/>
            <person name="Chen Z.-H."/>
        </authorList>
    </citation>
    <scope>NUCLEOTIDE SEQUENCE</scope>
    <source>
        <strain evidence="4">Whitten #5841</strain>
        <tissue evidence="4">Leaf</tissue>
    </source>
</reference>
<keyword evidence="2" id="KW-0804">Transcription</keyword>
<evidence type="ECO:0000256" key="2">
    <source>
        <dbReference type="ARBA" id="ARBA00022472"/>
    </source>
</evidence>
<dbReference type="Pfam" id="PF02536">
    <property type="entry name" value="mTERF"/>
    <property type="match status" value="1"/>
</dbReference>